<keyword evidence="4" id="KW-1185">Reference proteome</keyword>
<evidence type="ECO:0000313" key="2">
    <source>
        <dbReference type="EMBL" id="KAE8264415.1"/>
    </source>
</evidence>
<accession>A0A177V9I2</accession>
<evidence type="ECO:0008006" key="5">
    <source>
        <dbReference type="Google" id="ProtNLM"/>
    </source>
</evidence>
<reference evidence="2" key="1">
    <citation type="submission" date="2016-04" db="EMBL/GenBank/DDBJ databases">
        <authorList>
            <person name="Nguyen H.D."/>
            <person name="Kesanakurti P."/>
            <person name="Cullis J."/>
            <person name="Levesque C.A."/>
            <person name="Hambleton S."/>
        </authorList>
    </citation>
    <scope>NUCLEOTIDE SEQUENCE</scope>
    <source>
        <strain evidence="2">DAOMC 238032</strain>
    </source>
</reference>
<dbReference type="EMBL" id="LWDD02000069">
    <property type="protein sequence ID" value="KAE8264415.1"/>
    <property type="molecule type" value="Genomic_DNA"/>
</dbReference>
<comment type="caution">
    <text evidence="2">The sequence shown here is derived from an EMBL/GenBank/DDBJ whole genome shotgun (WGS) entry which is preliminary data.</text>
</comment>
<evidence type="ECO:0000313" key="4">
    <source>
        <dbReference type="Proteomes" id="UP000836402"/>
    </source>
</evidence>
<organism evidence="2 3">
    <name type="scientific">Tilletia caries</name>
    <name type="common">wheat bunt fungus</name>
    <dbReference type="NCBI Taxonomy" id="13290"/>
    <lineage>
        <taxon>Eukaryota</taxon>
        <taxon>Fungi</taxon>
        <taxon>Dikarya</taxon>
        <taxon>Basidiomycota</taxon>
        <taxon>Ustilaginomycotina</taxon>
        <taxon>Exobasidiomycetes</taxon>
        <taxon>Tilletiales</taxon>
        <taxon>Tilletiaceae</taxon>
        <taxon>Tilletia</taxon>
    </lineage>
</organism>
<reference evidence="1" key="3">
    <citation type="submission" date="2020-10" db="EMBL/GenBank/DDBJ databases">
        <authorList>
            <person name="Sedaghatjoo S."/>
        </authorList>
    </citation>
    <scope>NUCLEOTIDE SEQUENCE</scope>
    <source>
        <strain evidence="1">AZH3</strain>
    </source>
</reference>
<dbReference type="Proteomes" id="UP000836402">
    <property type="component" value="Unassembled WGS sequence"/>
</dbReference>
<protein>
    <recommendedName>
        <fullName evidence="5">Lipid droplet-associated perilipin protein</fullName>
    </recommendedName>
</protein>
<reference evidence="2" key="2">
    <citation type="journal article" date="2019" name="IMA Fungus">
        <title>Genome sequencing and comparison of five Tilletia species to identify candidate genes for the detection of regulated species infecting wheat.</title>
        <authorList>
            <person name="Nguyen H.D.T."/>
            <person name="Sultana T."/>
            <person name="Kesanakurti P."/>
            <person name="Hambleton S."/>
        </authorList>
    </citation>
    <scope>NUCLEOTIDE SEQUENCE</scope>
    <source>
        <strain evidence="2">DAOMC 238032</strain>
    </source>
</reference>
<evidence type="ECO:0000313" key="1">
    <source>
        <dbReference type="EMBL" id="CAD6960437.1"/>
    </source>
</evidence>
<sequence>MADIAPPPILSSSKIDEVKNSSQSIRRVLGVPLINESLTFATNTINSYSILATPYNLTGSLLESSLKTAQPITSRLSPQLALVDAWGAKAFDFAESKIPYPFHVTTEEVYKQALAAPHEIAIRLRQVPGDAHTAYETRVYAPAKSLYDERIVPAYTQAKKENAVFQRAAEVVEKLQANLSSTLDTVRSRGKSEGDEASRKAENIASSLMGELERVRNFIGQVPAGSQKRVQPVLDTFGTTYQNLSKQATDTSIPVSQRLQNILVYVREKSLPALQHAIVDGQSPNGPSIPTPETSS</sequence>
<gene>
    <name evidence="2" type="ORF">A4X03_0g964</name>
    <name evidence="1" type="ORF">JKIAZH3_G9618</name>
</gene>
<dbReference type="EMBL" id="CAJHJG010006894">
    <property type="protein sequence ID" value="CAD6960437.1"/>
    <property type="molecule type" value="Genomic_DNA"/>
</dbReference>
<dbReference type="Proteomes" id="UP000077671">
    <property type="component" value="Unassembled WGS sequence"/>
</dbReference>
<name>A0A177V9I2_9BASI</name>
<dbReference type="AlphaFoldDB" id="A0A177V9I2"/>
<proteinExistence type="predicted"/>
<evidence type="ECO:0000313" key="3">
    <source>
        <dbReference type="Proteomes" id="UP000077671"/>
    </source>
</evidence>